<dbReference type="EMBL" id="JH930474">
    <property type="protein sequence ID" value="EKM53810.1"/>
    <property type="molecule type" value="Genomic_DNA"/>
</dbReference>
<dbReference type="AlphaFoldDB" id="K5W3Y1"/>
<protein>
    <submittedName>
        <fullName evidence="2">Uncharacterized protein</fullName>
    </submittedName>
</protein>
<gene>
    <name evidence="2" type="ORF">PHACADRAFT_260347</name>
</gene>
<reference evidence="2 3" key="1">
    <citation type="journal article" date="2012" name="BMC Genomics">
        <title>Comparative genomics of the white-rot fungi, Phanerochaete carnosa and P. chrysosporium, to elucidate the genetic basis of the distinct wood types they colonize.</title>
        <authorList>
            <person name="Suzuki H."/>
            <person name="MacDonald J."/>
            <person name="Syed K."/>
            <person name="Salamov A."/>
            <person name="Hori C."/>
            <person name="Aerts A."/>
            <person name="Henrissat B."/>
            <person name="Wiebenga A."/>
            <person name="vanKuyk P.A."/>
            <person name="Barry K."/>
            <person name="Lindquist E."/>
            <person name="LaButti K."/>
            <person name="Lapidus A."/>
            <person name="Lucas S."/>
            <person name="Coutinho P."/>
            <person name="Gong Y."/>
            <person name="Samejima M."/>
            <person name="Mahadevan R."/>
            <person name="Abou-Zaid M."/>
            <person name="de Vries R.P."/>
            <person name="Igarashi K."/>
            <person name="Yadav J.S."/>
            <person name="Grigoriev I.V."/>
            <person name="Master E.R."/>
        </authorList>
    </citation>
    <scope>NUCLEOTIDE SEQUENCE [LARGE SCALE GENOMIC DNA]</scope>
    <source>
        <strain evidence="2 3">HHB-10118-sp</strain>
    </source>
</reference>
<evidence type="ECO:0000313" key="3">
    <source>
        <dbReference type="Proteomes" id="UP000008370"/>
    </source>
</evidence>
<proteinExistence type="predicted"/>
<dbReference type="GeneID" id="18917707"/>
<dbReference type="Proteomes" id="UP000008370">
    <property type="component" value="Unassembled WGS sequence"/>
</dbReference>
<dbReference type="OrthoDB" id="3255758at2759"/>
<name>K5W3Y1_PHACS</name>
<feature type="compositionally biased region" description="Acidic residues" evidence="1">
    <location>
        <begin position="32"/>
        <end position="45"/>
    </location>
</feature>
<feature type="compositionally biased region" description="Polar residues" evidence="1">
    <location>
        <begin position="46"/>
        <end position="56"/>
    </location>
</feature>
<feature type="region of interest" description="Disordered" evidence="1">
    <location>
        <begin position="1"/>
        <end position="137"/>
    </location>
</feature>
<organism evidence="2 3">
    <name type="scientific">Phanerochaete carnosa (strain HHB-10118-sp)</name>
    <name type="common">White-rot fungus</name>
    <name type="synonym">Peniophora carnosa</name>
    <dbReference type="NCBI Taxonomy" id="650164"/>
    <lineage>
        <taxon>Eukaryota</taxon>
        <taxon>Fungi</taxon>
        <taxon>Dikarya</taxon>
        <taxon>Basidiomycota</taxon>
        <taxon>Agaricomycotina</taxon>
        <taxon>Agaricomycetes</taxon>
        <taxon>Polyporales</taxon>
        <taxon>Phanerochaetaceae</taxon>
        <taxon>Phanerochaete</taxon>
    </lineage>
</organism>
<evidence type="ECO:0000256" key="1">
    <source>
        <dbReference type="SAM" id="MobiDB-lite"/>
    </source>
</evidence>
<evidence type="ECO:0000313" key="2">
    <source>
        <dbReference type="EMBL" id="EKM53810.1"/>
    </source>
</evidence>
<dbReference type="KEGG" id="pco:PHACADRAFT_260347"/>
<accession>K5W3Y1</accession>
<dbReference type="HOGENOM" id="CLU_1300097_0_0_1"/>
<dbReference type="InParanoid" id="K5W3Y1"/>
<sequence length="212" mass="23287">MSCLEDVADQQSPPAALHTEAEYESSASPTPEYDEEDESWLDDDGSYSTRTPSASASGLALPQHTVKNQRKRSASPDRTSRKRPRGTENNAAASSDFPPVSPTMARSISENAHMGPARAQRVTSPVDGEHTHVRSNLSAAERRAKAIRLMENDNEYSDSEQVAIIELFERSPAVVDSFLAISKKHTRILYVRHALSNHARDSSLHANSCTIM</sequence>
<keyword evidence="3" id="KW-1185">Reference proteome</keyword>
<dbReference type="RefSeq" id="XP_007398487.1">
    <property type="nucleotide sequence ID" value="XM_007398425.1"/>
</dbReference>